<feature type="chain" id="PRO_5045830878" evidence="1">
    <location>
        <begin position="22"/>
        <end position="339"/>
    </location>
</feature>
<name>A0ABP1GAA4_9CHLO</name>
<evidence type="ECO:0000259" key="2">
    <source>
        <dbReference type="Pfam" id="PF14295"/>
    </source>
</evidence>
<keyword evidence="1" id="KW-0732">Signal</keyword>
<dbReference type="Proteomes" id="UP001497392">
    <property type="component" value="Unassembled WGS sequence"/>
</dbReference>
<evidence type="ECO:0000256" key="1">
    <source>
        <dbReference type="SAM" id="SignalP"/>
    </source>
</evidence>
<feature type="domain" description="Apple" evidence="2">
    <location>
        <begin position="249"/>
        <end position="305"/>
    </location>
</feature>
<keyword evidence="4" id="KW-1185">Reference proteome</keyword>
<organism evidence="3 4">
    <name type="scientific">Coccomyxa viridis</name>
    <dbReference type="NCBI Taxonomy" id="1274662"/>
    <lineage>
        <taxon>Eukaryota</taxon>
        <taxon>Viridiplantae</taxon>
        <taxon>Chlorophyta</taxon>
        <taxon>core chlorophytes</taxon>
        <taxon>Trebouxiophyceae</taxon>
        <taxon>Trebouxiophyceae incertae sedis</taxon>
        <taxon>Coccomyxaceae</taxon>
        <taxon>Coccomyxa</taxon>
    </lineage>
</organism>
<dbReference type="Pfam" id="PF14295">
    <property type="entry name" value="PAN_4"/>
    <property type="match status" value="1"/>
</dbReference>
<evidence type="ECO:0000313" key="4">
    <source>
        <dbReference type="Proteomes" id="UP001497392"/>
    </source>
</evidence>
<accession>A0ABP1GAA4</accession>
<dbReference type="Gene3D" id="3.50.4.10">
    <property type="entry name" value="Hepatocyte Growth Factor"/>
    <property type="match status" value="1"/>
</dbReference>
<sequence>MKETLLVPVALGVLLLGWAQAQAPRFTFAASNYHPPSDQATIVQSPGIDEGLGVQPNGSTLDTTLFHFGGVPLQLFNDMVFKGNTGCSPNSPSDYMTIDTMVVPTLEAKNPAIRTWRKTEDGRPANLPISVIYMDLPSGLLITAAPQFNWTQQLSYMNYTVYVPNVVDLDNYRTVLSQLINITQGLVTGQPPWTSAGAPCNAPIPALNGTLAYLQTAQAELLNSTAVSNGLRPFEVRLPSGCIQETDANFKGDLVSGVLNNTRDGDQCCQQCRNAKGCNVWVWCPHMGGCQTGSGSFPYQGCQLKYQANVSTSYAPQPLPAAWSRGPPTAFVSGRLAYT</sequence>
<feature type="signal peptide" evidence="1">
    <location>
        <begin position="1"/>
        <end position="21"/>
    </location>
</feature>
<dbReference type="InterPro" id="IPR003609">
    <property type="entry name" value="Pan_app"/>
</dbReference>
<comment type="caution">
    <text evidence="3">The sequence shown here is derived from an EMBL/GenBank/DDBJ whole genome shotgun (WGS) entry which is preliminary data.</text>
</comment>
<protein>
    <submittedName>
        <fullName evidence="3">G12411 protein</fullName>
    </submittedName>
</protein>
<dbReference type="EMBL" id="CAXHTA020000020">
    <property type="protein sequence ID" value="CAL5229139.1"/>
    <property type="molecule type" value="Genomic_DNA"/>
</dbReference>
<reference evidence="3 4" key="1">
    <citation type="submission" date="2024-06" db="EMBL/GenBank/DDBJ databases">
        <authorList>
            <person name="Kraege A."/>
            <person name="Thomma B."/>
        </authorList>
    </citation>
    <scope>NUCLEOTIDE SEQUENCE [LARGE SCALE GENOMIC DNA]</scope>
</reference>
<gene>
    <name evidence="3" type="primary">g12411</name>
    <name evidence="3" type="ORF">VP750_LOCUS11045</name>
</gene>
<evidence type="ECO:0000313" key="3">
    <source>
        <dbReference type="EMBL" id="CAL5229139.1"/>
    </source>
</evidence>
<proteinExistence type="predicted"/>